<reference evidence="1" key="1">
    <citation type="submission" date="2024-12" db="EMBL/GenBank/DDBJ databases">
        <title>Comparative genomics and development of molecular markers within Purpureocillium lilacinum and among Purpureocillium species.</title>
        <authorList>
            <person name="Yeh Z.-Y."/>
            <person name="Ni N.-T."/>
            <person name="Lo P.-H."/>
            <person name="Mushyakhwo K."/>
            <person name="Lin C.-F."/>
            <person name="Nai Y.-S."/>
        </authorList>
    </citation>
    <scope>NUCLEOTIDE SEQUENCE</scope>
    <source>
        <strain evidence="1">NCHU-NPUST-175</strain>
    </source>
</reference>
<protein>
    <submittedName>
        <fullName evidence="1">Uncharacterized protein</fullName>
    </submittedName>
</protein>
<evidence type="ECO:0000313" key="2">
    <source>
        <dbReference type="Proteomes" id="UP001638806"/>
    </source>
</evidence>
<name>A0ACC4DTV5_PURLI</name>
<proteinExistence type="predicted"/>
<dbReference type="Proteomes" id="UP001638806">
    <property type="component" value="Unassembled WGS sequence"/>
</dbReference>
<accession>A0ACC4DTV5</accession>
<comment type="caution">
    <text evidence="1">The sequence shown here is derived from an EMBL/GenBank/DDBJ whole genome shotgun (WGS) entry which is preliminary data.</text>
</comment>
<gene>
    <name evidence="1" type="ORF">ACCO45_004808</name>
</gene>
<evidence type="ECO:0000313" key="1">
    <source>
        <dbReference type="EMBL" id="KAL3959691.1"/>
    </source>
</evidence>
<sequence>MQRSRDEAPVPVAWAHLINLIRRWQLQGAASGDPGAQTAGYVPINQFAGQRAPAPAVLRIEWLTSMMPTSWSMSLQCSQLGLSGKPASRWPGHDESTEPGTSRPADGWCLGRPSCFGAPFSGREAALREDGRTPTPVRRLPRLVAPTSGLAAGWPRDLKRGDSPSGTPQVPLAAGALRPPPNRLPTALVSQRVTQRLHLLLTVSLHTHLGRTLAQLPQRLRRQTPVAALPPLSSCSLPVPPATRCAQHRTTTNLTFFAWPGKAKQRPQPCALRSSLHSVQFEAAAHPYCSRTCGQNLRPMDRSHVATSD</sequence>
<organism evidence="1 2">
    <name type="scientific">Purpureocillium lilacinum</name>
    <name type="common">Paecilomyces lilacinus</name>
    <dbReference type="NCBI Taxonomy" id="33203"/>
    <lineage>
        <taxon>Eukaryota</taxon>
        <taxon>Fungi</taxon>
        <taxon>Dikarya</taxon>
        <taxon>Ascomycota</taxon>
        <taxon>Pezizomycotina</taxon>
        <taxon>Sordariomycetes</taxon>
        <taxon>Hypocreomycetidae</taxon>
        <taxon>Hypocreales</taxon>
        <taxon>Ophiocordycipitaceae</taxon>
        <taxon>Purpureocillium</taxon>
    </lineage>
</organism>
<dbReference type="EMBL" id="JBGNUJ010000004">
    <property type="protein sequence ID" value="KAL3959691.1"/>
    <property type="molecule type" value="Genomic_DNA"/>
</dbReference>
<keyword evidence="2" id="KW-1185">Reference proteome</keyword>